<evidence type="ECO:0000256" key="3">
    <source>
        <dbReference type="ARBA" id="ARBA00022989"/>
    </source>
</evidence>
<dbReference type="AlphaFoldDB" id="A0A4S4K3J6"/>
<evidence type="ECO:0000256" key="2">
    <source>
        <dbReference type="ARBA" id="ARBA00022692"/>
    </source>
</evidence>
<dbReference type="PANTHER" id="PTHR30249:SF0">
    <property type="entry name" value="PLASTIDAL GLYCOLATE_GLYCERATE TRANSLOCATOR 1, CHLOROPLASTIC"/>
    <property type="match status" value="1"/>
</dbReference>
<evidence type="ECO:0000256" key="5">
    <source>
        <dbReference type="SAM" id="Phobius"/>
    </source>
</evidence>
<keyword evidence="4 5" id="KW-0472">Membrane</keyword>
<feature type="transmembrane region" description="Helical" evidence="5">
    <location>
        <begin position="6"/>
        <end position="23"/>
    </location>
</feature>
<sequence>MNIIALFWIFLTIGIYLGSLYFYKKTKWSLLLPVFFSTVVIICILIIFDIPFSDYHIGAKWIDYFLGPAIVALSFPLYYHRKRLLKILPLILFWLTFAAVLAMFLGTIFLWLLDIPMEVIKSMLLRNTTAAIAIELAYIYGGIASFTAAICTISGMIGAITGPFLFKKAKVSHSIAKGIAMGATAHAIGTARLMETDDEAGAISTLSFLLMAVVATCLTPLFIYMYS</sequence>
<proteinExistence type="predicted"/>
<evidence type="ECO:0000256" key="1">
    <source>
        <dbReference type="ARBA" id="ARBA00004141"/>
    </source>
</evidence>
<accession>A0A4S4K3J6</accession>
<feature type="transmembrane region" description="Helical" evidence="5">
    <location>
        <begin position="30"/>
        <end position="50"/>
    </location>
</feature>
<feature type="transmembrane region" description="Helical" evidence="5">
    <location>
        <begin position="178"/>
        <end position="194"/>
    </location>
</feature>
<feature type="transmembrane region" description="Helical" evidence="5">
    <location>
        <begin position="137"/>
        <end position="166"/>
    </location>
</feature>
<evidence type="ECO:0000313" key="6">
    <source>
        <dbReference type="EMBL" id="THG92268.1"/>
    </source>
</evidence>
<keyword evidence="3 5" id="KW-1133">Transmembrane helix</keyword>
<evidence type="ECO:0000256" key="4">
    <source>
        <dbReference type="ARBA" id="ARBA00023136"/>
    </source>
</evidence>
<comment type="subcellular location">
    <subcellularLocation>
        <location evidence="1">Membrane</location>
        <topology evidence="1">Multi-pass membrane protein</topology>
    </subcellularLocation>
</comment>
<feature type="transmembrane region" description="Helical" evidence="5">
    <location>
        <begin position="206"/>
        <end position="226"/>
    </location>
</feature>
<dbReference type="InterPro" id="IPR007300">
    <property type="entry name" value="CidB/LrgB"/>
</dbReference>
<dbReference type="Proteomes" id="UP000297014">
    <property type="component" value="Unassembled WGS sequence"/>
</dbReference>
<gene>
    <name evidence="6" type="ORF">AJ85_13220</name>
</gene>
<keyword evidence="2 5" id="KW-0812">Transmembrane</keyword>
<dbReference type="RefSeq" id="WP_003320976.1">
    <property type="nucleotide sequence ID" value="NZ_JALP01000008.1"/>
</dbReference>
<dbReference type="OrthoDB" id="9811701at2"/>
<dbReference type="Pfam" id="PF04172">
    <property type="entry name" value="LrgB"/>
    <property type="match status" value="1"/>
</dbReference>
<evidence type="ECO:0008006" key="8">
    <source>
        <dbReference type="Google" id="ProtNLM"/>
    </source>
</evidence>
<evidence type="ECO:0000313" key="7">
    <source>
        <dbReference type="Proteomes" id="UP000297014"/>
    </source>
</evidence>
<feature type="transmembrane region" description="Helical" evidence="5">
    <location>
        <begin position="62"/>
        <end position="79"/>
    </location>
</feature>
<dbReference type="EMBL" id="JALP01000008">
    <property type="protein sequence ID" value="THG92268.1"/>
    <property type="molecule type" value="Genomic_DNA"/>
</dbReference>
<dbReference type="PANTHER" id="PTHR30249">
    <property type="entry name" value="PUTATIVE SEROTONIN TRANSPORTER"/>
    <property type="match status" value="1"/>
</dbReference>
<name>A0A4S4K3J6_ALKAL</name>
<comment type="caution">
    <text evidence="6">The sequence shown here is derived from an EMBL/GenBank/DDBJ whole genome shotgun (WGS) entry which is preliminary data.</text>
</comment>
<reference evidence="6 7" key="1">
    <citation type="submission" date="2014-01" db="EMBL/GenBank/DDBJ databases">
        <title>Draft genome sequencing of Bacillus alcalophilus CGMCC 1.3604.</title>
        <authorList>
            <person name="Yang J."/>
            <person name="Diao L."/>
            <person name="Yang S."/>
        </authorList>
    </citation>
    <scope>NUCLEOTIDE SEQUENCE [LARGE SCALE GENOMIC DNA]</scope>
    <source>
        <strain evidence="6 7">CGMCC 1.3604</strain>
    </source>
</reference>
<feature type="transmembrane region" description="Helical" evidence="5">
    <location>
        <begin position="91"/>
        <end position="113"/>
    </location>
</feature>
<organism evidence="6 7">
    <name type="scientific">Alkalihalobacillus alcalophilus ATCC 27647 = CGMCC 1.3604</name>
    <dbReference type="NCBI Taxonomy" id="1218173"/>
    <lineage>
        <taxon>Bacteria</taxon>
        <taxon>Bacillati</taxon>
        <taxon>Bacillota</taxon>
        <taxon>Bacilli</taxon>
        <taxon>Bacillales</taxon>
        <taxon>Bacillaceae</taxon>
        <taxon>Alkalihalobacillus</taxon>
    </lineage>
</organism>
<protein>
    <recommendedName>
        <fullName evidence="8">LrgB</fullName>
    </recommendedName>
</protein>
<dbReference type="GO" id="GO:0016020">
    <property type="term" value="C:membrane"/>
    <property type="evidence" value="ECO:0007669"/>
    <property type="project" value="UniProtKB-SubCell"/>
</dbReference>